<evidence type="ECO:0000313" key="2">
    <source>
        <dbReference type="Proteomes" id="UP001162501"/>
    </source>
</evidence>
<dbReference type="EMBL" id="OX596092">
    <property type="protein sequence ID" value="CAN0560852.1"/>
    <property type="molecule type" value="Genomic_DNA"/>
</dbReference>
<feature type="non-terminal residue" evidence="1">
    <location>
        <position position="52"/>
    </location>
</feature>
<name>A0AC60A5C0_RANTA</name>
<organism evidence="1 2">
    <name type="scientific">Rangifer tarandus platyrhynchus</name>
    <name type="common">Svalbard reindeer</name>
    <dbReference type="NCBI Taxonomy" id="3082113"/>
    <lineage>
        <taxon>Eukaryota</taxon>
        <taxon>Metazoa</taxon>
        <taxon>Chordata</taxon>
        <taxon>Craniata</taxon>
        <taxon>Vertebrata</taxon>
        <taxon>Euteleostomi</taxon>
        <taxon>Mammalia</taxon>
        <taxon>Eutheria</taxon>
        <taxon>Laurasiatheria</taxon>
        <taxon>Artiodactyla</taxon>
        <taxon>Ruminantia</taxon>
        <taxon>Pecora</taxon>
        <taxon>Cervidae</taxon>
        <taxon>Odocoileinae</taxon>
        <taxon>Rangifer</taxon>
    </lineage>
</organism>
<accession>A0AC60A5C0</accession>
<evidence type="ECO:0000313" key="1">
    <source>
        <dbReference type="EMBL" id="CAN0560852.1"/>
    </source>
</evidence>
<gene>
    <name evidence="1" type="ORF">MRATA1EN22A_LOCUS27089</name>
</gene>
<protein>
    <submittedName>
        <fullName evidence="1">Uncharacterized protein</fullName>
    </submittedName>
</protein>
<dbReference type="Proteomes" id="UP001162501">
    <property type="component" value="Chromosome 8"/>
</dbReference>
<sequence>MTLQNCGKSLYFRDRLTLRRETHSASPQADYCVHFRLIAPAEEALSLRCVTA</sequence>
<reference evidence="1" key="1">
    <citation type="submission" date="2023-05" db="EMBL/GenBank/DDBJ databases">
        <authorList>
            <consortium name="ELIXIR-Norway"/>
        </authorList>
    </citation>
    <scope>NUCLEOTIDE SEQUENCE</scope>
</reference>
<reference evidence="1" key="2">
    <citation type="submission" date="2025-03" db="EMBL/GenBank/DDBJ databases">
        <authorList>
            <consortium name="ELIXIR-Norway"/>
            <consortium name="Elixir Norway"/>
        </authorList>
    </citation>
    <scope>NUCLEOTIDE SEQUENCE</scope>
</reference>
<proteinExistence type="predicted"/>